<dbReference type="InterPro" id="IPR051209">
    <property type="entry name" value="FAD-bind_Monooxygenase_sf"/>
</dbReference>
<feature type="domain" description="FAD/NAD(P)-binding" evidence="3">
    <location>
        <begin position="150"/>
        <end position="349"/>
    </location>
</feature>
<keyword evidence="2" id="KW-0812">Transmembrane</keyword>
<accession>A0A7S3ZX09</accession>
<feature type="transmembrane region" description="Helical" evidence="2">
    <location>
        <begin position="86"/>
        <end position="114"/>
    </location>
</feature>
<name>A0A7S3ZX09_9STRA</name>
<dbReference type="GO" id="GO:0016491">
    <property type="term" value="F:oxidoreductase activity"/>
    <property type="evidence" value="ECO:0007669"/>
    <property type="project" value="InterPro"/>
</dbReference>
<dbReference type="EMBL" id="HBIW01013618">
    <property type="protein sequence ID" value="CAE0696267.1"/>
    <property type="molecule type" value="Transcribed_RNA"/>
</dbReference>
<dbReference type="PANTHER" id="PTHR42877:SF4">
    <property type="entry name" value="FAD_NAD(P)-BINDING DOMAIN-CONTAINING PROTEIN-RELATED"/>
    <property type="match status" value="1"/>
</dbReference>
<sequence length="613" mass="68340">MVPRSKKMGTASQVATEFVAPTPSSVNNTSKTTRKETTSPETTYCQYLGSLVTKLDRVARIPKLLIDSAKSMSDVMLKPGPRQKVLIIRTIAGFISMVPHLLWMSFLFASVMYFGVPWLWLLYFVVAHHSIVFLNMLMFPLRRSKQHAEKILIVGGGLSGIRCAVELLANGYTPTIVEKTSAYGGTWNANDYPGCKSDVATSSYLFSKWFVHFRLRCCAHSYSLRSTSRWYAQAFARYAGLERLTRFNCEVQKLTQQTAGGYDVLLKSTSSACGYHEHYDYVIFAMGPLTIPKMISSESQHVIHASAMTEAHSRSLKGKNVFIVGAACSGTQMVGPLMKQFGARSVTLCAPRGQWFGPGTSIENPVKPLLDFLMQFLPLGSIILRAWSKKNGANFAESMQTGTGLEILSKYTRACYQMTGLDSLIPTHSVQGTRTIMDYDFFNTVYHNPASVKYVKGRVASVKEGKNGATVEINGQSHFYDFVIMATGFDTDLSPRFASMGLEVDIYKNFFGICIKNLPDCFFLVGPNTGSKAQSITLAMEIQSRAIVKLLNKQASIPDAWYDEFSKWIVEKSPIELTACKSWYTNGTGRNFSLFPGSYQEYEQRLDAYLSRI</sequence>
<dbReference type="OrthoDB" id="74360at2759"/>
<dbReference type="Proteomes" id="UP000789595">
    <property type="component" value="Unassembled WGS sequence"/>
</dbReference>
<dbReference type="Gene3D" id="3.50.50.60">
    <property type="entry name" value="FAD/NAD(P)-binding domain"/>
    <property type="match status" value="2"/>
</dbReference>
<feature type="transmembrane region" description="Helical" evidence="2">
    <location>
        <begin position="151"/>
        <end position="172"/>
    </location>
</feature>
<dbReference type="SUPFAM" id="SSF51905">
    <property type="entry name" value="FAD/NAD(P)-binding domain"/>
    <property type="match status" value="2"/>
</dbReference>
<keyword evidence="2" id="KW-1133">Transmembrane helix</keyword>
<evidence type="ECO:0000313" key="4">
    <source>
        <dbReference type="EMBL" id="CAE0696267.1"/>
    </source>
</evidence>
<evidence type="ECO:0000259" key="3">
    <source>
        <dbReference type="Pfam" id="PF07992"/>
    </source>
</evidence>
<evidence type="ECO:0000256" key="2">
    <source>
        <dbReference type="SAM" id="Phobius"/>
    </source>
</evidence>
<protein>
    <recommendedName>
        <fullName evidence="3">FAD/NAD(P)-binding domain-containing protein</fullName>
    </recommendedName>
</protein>
<dbReference type="AlphaFoldDB" id="A0A7S3ZX09"/>
<gene>
    <name evidence="4" type="ORF">PCAL00307_LOCUS11703</name>
    <name evidence="5" type="ORF">PECAL_2P00400</name>
</gene>
<feature type="transmembrane region" description="Helical" evidence="2">
    <location>
        <begin position="120"/>
        <end position="139"/>
    </location>
</feature>
<reference evidence="5" key="2">
    <citation type="submission" date="2021-11" db="EMBL/GenBank/DDBJ databases">
        <authorList>
            <consortium name="Genoscope - CEA"/>
            <person name="William W."/>
        </authorList>
    </citation>
    <scope>NUCLEOTIDE SEQUENCE</scope>
</reference>
<keyword evidence="6" id="KW-1185">Reference proteome</keyword>
<dbReference type="InterPro" id="IPR023753">
    <property type="entry name" value="FAD/NAD-binding_dom"/>
</dbReference>
<comment type="similarity">
    <text evidence="1">Belongs to the FAD-binding monooxygenase family.</text>
</comment>
<dbReference type="EMBL" id="CAKKNE010000002">
    <property type="protein sequence ID" value="CAH0367045.1"/>
    <property type="molecule type" value="Genomic_DNA"/>
</dbReference>
<dbReference type="PANTHER" id="PTHR42877">
    <property type="entry name" value="L-ORNITHINE N(5)-MONOOXYGENASE-RELATED"/>
    <property type="match status" value="1"/>
</dbReference>
<evidence type="ECO:0000313" key="5">
    <source>
        <dbReference type="EMBL" id="CAH0367045.1"/>
    </source>
</evidence>
<dbReference type="Pfam" id="PF07992">
    <property type="entry name" value="Pyr_redox_2"/>
    <property type="match status" value="1"/>
</dbReference>
<evidence type="ECO:0000313" key="6">
    <source>
        <dbReference type="Proteomes" id="UP000789595"/>
    </source>
</evidence>
<dbReference type="InterPro" id="IPR036188">
    <property type="entry name" value="FAD/NAD-bd_sf"/>
</dbReference>
<evidence type="ECO:0000256" key="1">
    <source>
        <dbReference type="ARBA" id="ARBA00010139"/>
    </source>
</evidence>
<reference evidence="4" key="1">
    <citation type="submission" date="2021-01" db="EMBL/GenBank/DDBJ databases">
        <authorList>
            <person name="Corre E."/>
            <person name="Pelletier E."/>
            <person name="Niang G."/>
            <person name="Scheremetjew M."/>
            <person name="Finn R."/>
            <person name="Kale V."/>
            <person name="Holt S."/>
            <person name="Cochrane G."/>
            <person name="Meng A."/>
            <person name="Brown T."/>
            <person name="Cohen L."/>
        </authorList>
    </citation>
    <scope>NUCLEOTIDE SEQUENCE</scope>
    <source>
        <strain evidence="4">CCMP1756</strain>
    </source>
</reference>
<keyword evidence="2" id="KW-0472">Membrane</keyword>
<proteinExistence type="inferred from homology"/>
<organism evidence="4">
    <name type="scientific">Pelagomonas calceolata</name>
    <dbReference type="NCBI Taxonomy" id="35677"/>
    <lineage>
        <taxon>Eukaryota</taxon>
        <taxon>Sar</taxon>
        <taxon>Stramenopiles</taxon>
        <taxon>Ochrophyta</taxon>
        <taxon>Pelagophyceae</taxon>
        <taxon>Pelagomonadales</taxon>
        <taxon>Pelagomonadaceae</taxon>
        <taxon>Pelagomonas</taxon>
    </lineage>
</organism>